<name>A0A9N9EJG2_9GLOM</name>
<accession>A0A9N9EJG2</accession>
<comment type="caution">
    <text evidence="1">The sequence shown here is derived from an EMBL/GenBank/DDBJ whole genome shotgun (WGS) entry which is preliminary data.</text>
</comment>
<gene>
    <name evidence="1" type="ORF">CPELLU_LOCUS10549</name>
</gene>
<organism evidence="1 2">
    <name type="scientific">Cetraspora pellucida</name>
    <dbReference type="NCBI Taxonomy" id="1433469"/>
    <lineage>
        <taxon>Eukaryota</taxon>
        <taxon>Fungi</taxon>
        <taxon>Fungi incertae sedis</taxon>
        <taxon>Mucoromycota</taxon>
        <taxon>Glomeromycotina</taxon>
        <taxon>Glomeromycetes</taxon>
        <taxon>Diversisporales</taxon>
        <taxon>Gigasporaceae</taxon>
        <taxon>Cetraspora</taxon>
    </lineage>
</organism>
<evidence type="ECO:0000313" key="2">
    <source>
        <dbReference type="Proteomes" id="UP000789759"/>
    </source>
</evidence>
<keyword evidence="2" id="KW-1185">Reference proteome</keyword>
<dbReference type="AlphaFoldDB" id="A0A9N9EJG2"/>
<protein>
    <submittedName>
        <fullName evidence="1">5499_t:CDS:1</fullName>
    </submittedName>
</protein>
<dbReference type="EMBL" id="CAJVQA010008745">
    <property type="protein sequence ID" value="CAG8676509.1"/>
    <property type="molecule type" value="Genomic_DNA"/>
</dbReference>
<dbReference type="Proteomes" id="UP000789759">
    <property type="component" value="Unassembled WGS sequence"/>
</dbReference>
<dbReference type="OrthoDB" id="10584522at2759"/>
<proteinExistence type="predicted"/>
<evidence type="ECO:0000313" key="1">
    <source>
        <dbReference type="EMBL" id="CAG8676509.1"/>
    </source>
</evidence>
<sequence length="211" mass="23753">MELMDEKINKKGICASENLDNELLNIWQSIITSQKTILQINNDFNIMTNTLPRTYINSSYDISNKFIQTNLLENDIDPLNKYASNLNDKQKKAYYLVCNHCQRNQPINPQKPSQLLLYLSGAGGTALIRIAATNIKGITIHSACGLGDFMQLPPVLDPALYMPDKIYNIKSSLNIQSTNDNSTPKTKKQKLNMNISSINTRTVMNTIGRNL</sequence>
<reference evidence="1" key="1">
    <citation type="submission" date="2021-06" db="EMBL/GenBank/DDBJ databases">
        <authorList>
            <person name="Kallberg Y."/>
            <person name="Tangrot J."/>
            <person name="Rosling A."/>
        </authorList>
    </citation>
    <scope>NUCLEOTIDE SEQUENCE</scope>
    <source>
        <strain evidence="1">FL966</strain>
    </source>
</reference>